<dbReference type="RefSeq" id="WP_313324600.1">
    <property type="nucleotide sequence ID" value="NZ_CP134878.1"/>
</dbReference>
<organism evidence="1">
    <name type="scientific">Flavobacterium capsici</name>
    <dbReference type="NCBI Taxonomy" id="3075618"/>
    <lineage>
        <taxon>Bacteria</taxon>
        <taxon>Pseudomonadati</taxon>
        <taxon>Bacteroidota</taxon>
        <taxon>Flavobacteriia</taxon>
        <taxon>Flavobacteriales</taxon>
        <taxon>Flavobacteriaceae</taxon>
        <taxon>Flavobacterium</taxon>
    </lineage>
</organism>
<dbReference type="EMBL" id="CP134890">
    <property type="protein sequence ID" value="WNM21091.1"/>
    <property type="molecule type" value="Genomic_DNA"/>
</dbReference>
<dbReference type="EMBL" id="CP134878">
    <property type="protein sequence ID" value="WNM19702.1"/>
    <property type="molecule type" value="Genomic_DNA"/>
</dbReference>
<dbReference type="KEGG" id="fcj:RN605_10400"/>
<accession>A0AA96J790</accession>
<dbReference type="PROSITE" id="PS51257">
    <property type="entry name" value="PROKAR_LIPOPROTEIN"/>
    <property type="match status" value="1"/>
</dbReference>
<keyword evidence="3" id="KW-1185">Reference proteome</keyword>
<dbReference type="Proteomes" id="UP001304515">
    <property type="component" value="Chromosome"/>
</dbReference>
<evidence type="ECO:0000313" key="2">
    <source>
        <dbReference type="EMBL" id="WNM21091.1"/>
    </source>
</evidence>
<protein>
    <submittedName>
        <fullName evidence="1">DUF4292 domain-containing protein</fullName>
    </submittedName>
</protein>
<name>A0AA96EX60_9FLAO</name>
<reference evidence="1 3" key="1">
    <citation type="submission" date="2023-09" db="EMBL/GenBank/DDBJ databases">
        <title>Flavobacterium sp. a novel bacteria isolate from Pepper rhizosphere.</title>
        <authorList>
            <person name="Peng Y."/>
            <person name="Lee J."/>
        </authorList>
    </citation>
    <scope>NUCLEOTIDE SEQUENCE</scope>
    <source>
        <strain evidence="1">PMR2A8</strain>
        <strain evidence="2 3">PMTSA4</strain>
    </source>
</reference>
<accession>A0AA96EX60</accession>
<evidence type="ECO:0000313" key="1">
    <source>
        <dbReference type="EMBL" id="WNM19702.1"/>
    </source>
</evidence>
<sequence length="258" mass="30051">MKRISSILIIVFLVISCKPKAYLKEGKAKNDLATTTIIQNHYNTKNDFETLYIKSSARYEDDKQSQSVTAEIRIKKDEKILVSIRFLGITMAKALITPKEVKYYEKINGTFFEGDYQSLSEWLGTDLDFQKVQNMLLGQPFDDMKNGVFSNEIVDKLHKLSSKNTKMEKSFYFESERFLLKKQEITQFEKERMMIVSYPKFEEFSGLILPSNLNIFASQKKGRTTIDIDYKTVTKNDEMSFPYSVPEGYDQIFINQNN</sequence>
<dbReference type="InterPro" id="IPR025634">
    <property type="entry name" value="DUF4292"/>
</dbReference>
<evidence type="ECO:0000313" key="3">
    <source>
        <dbReference type="Proteomes" id="UP001304515"/>
    </source>
</evidence>
<dbReference type="AlphaFoldDB" id="A0AA96EX60"/>
<dbReference type="Gene3D" id="2.50.20.10">
    <property type="entry name" value="Lipoprotein localisation LolA/LolB/LppX"/>
    <property type="match status" value="1"/>
</dbReference>
<dbReference type="Pfam" id="PF14125">
    <property type="entry name" value="DUF4292"/>
    <property type="match status" value="1"/>
</dbReference>
<proteinExistence type="predicted"/>
<gene>
    <name evidence="2" type="ORF">RN605_10400</name>
    <name evidence="1" type="ORF">RN608_03230</name>
</gene>